<evidence type="ECO:0000313" key="7">
    <source>
        <dbReference type="EMBL" id="KAK4189953.1"/>
    </source>
</evidence>
<evidence type="ECO:0000256" key="5">
    <source>
        <dbReference type="SAM" id="MobiDB-lite"/>
    </source>
</evidence>
<dbReference type="Proteomes" id="UP001302126">
    <property type="component" value="Unassembled WGS sequence"/>
</dbReference>
<keyword evidence="3" id="KW-0862">Zinc</keyword>
<dbReference type="GO" id="GO:0000492">
    <property type="term" value="P:box C/D snoRNP assembly"/>
    <property type="evidence" value="ECO:0007669"/>
    <property type="project" value="TreeGrafter"/>
</dbReference>
<dbReference type="GO" id="GO:0070761">
    <property type="term" value="C:pre-snoRNP complex"/>
    <property type="evidence" value="ECO:0007669"/>
    <property type="project" value="TreeGrafter"/>
</dbReference>
<protein>
    <recommendedName>
        <fullName evidence="6">HIT-type domain-containing protein</fullName>
    </recommendedName>
</protein>
<dbReference type="Gene3D" id="3.30.60.190">
    <property type="match status" value="1"/>
</dbReference>
<dbReference type="InterPro" id="IPR007529">
    <property type="entry name" value="Znf_HIT"/>
</dbReference>
<dbReference type="PROSITE" id="PS51083">
    <property type="entry name" value="ZF_HIT"/>
    <property type="match status" value="1"/>
</dbReference>
<evidence type="ECO:0000256" key="2">
    <source>
        <dbReference type="ARBA" id="ARBA00022771"/>
    </source>
</evidence>
<dbReference type="GO" id="GO:0005634">
    <property type="term" value="C:nucleus"/>
    <property type="evidence" value="ECO:0007669"/>
    <property type="project" value="TreeGrafter"/>
</dbReference>
<evidence type="ECO:0000256" key="4">
    <source>
        <dbReference type="PROSITE-ProRule" id="PRU00453"/>
    </source>
</evidence>
<keyword evidence="1" id="KW-0479">Metal-binding</keyword>
<dbReference type="GO" id="GO:0008270">
    <property type="term" value="F:zinc ion binding"/>
    <property type="evidence" value="ECO:0007669"/>
    <property type="project" value="UniProtKB-UniRule"/>
</dbReference>
<comment type="caution">
    <text evidence="7">The sequence shown here is derived from an EMBL/GenBank/DDBJ whole genome shotgun (WGS) entry which is preliminary data.</text>
</comment>
<feature type="compositionally biased region" description="Polar residues" evidence="5">
    <location>
        <begin position="1"/>
        <end position="34"/>
    </location>
</feature>
<reference evidence="7" key="2">
    <citation type="submission" date="2023-05" db="EMBL/GenBank/DDBJ databases">
        <authorList>
            <consortium name="Lawrence Berkeley National Laboratory"/>
            <person name="Steindorff A."/>
            <person name="Hensen N."/>
            <person name="Bonometti L."/>
            <person name="Westerberg I."/>
            <person name="Brannstrom I.O."/>
            <person name="Guillou S."/>
            <person name="Cros-Aarteil S."/>
            <person name="Calhoun S."/>
            <person name="Haridas S."/>
            <person name="Kuo A."/>
            <person name="Mondo S."/>
            <person name="Pangilinan J."/>
            <person name="Riley R."/>
            <person name="Labutti K."/>
            <person name="Andreopoulos B."/>
            <person name="Lipzen A."/>
            <person name="Chen C."/>
            <person name="Yanf M."/>
            <person name="Daum C."/>
            <person name="Ng V."/>
            <person name="Clum A."/>
            <person name="Ohm R."/>
            <person name="Martin F."/>
            <person name="Silar P."/>
            <person name="Natvig D."/>
            <person name="Lalanne C."/>
            <person name="Gautier V."/>
            <person name="Ament-Velasquez S.L."/>
            <person name="Kruys A."/>
            <person name="Hutchinson M.I."/>
            <person name="Powell A.J."/>
            <person name="Barry K."/>
            <person name="Miller A.N."/>
            <person name="Grigoriev I.V."/>
            <person name="Debuchy R."/>
            <person name="Gladieux P."/>
            <person name="Thoren M.H."/>
            <person name="Johannesson H."/>
        </authorList>
    </citation>
    <scope>NUCLEOTIDE SEQUENCE</scope>
    <source>
        <strain evidence="7">PSN309</strain>
    </source>
</reference>
<dbReference type="EMBL" id="MU864370">
    <property type="protein sequence ID" value="KAK4189953.1"/>
    <property type="molecule type" value="Genomic_DNA"/>
</dbReference>
<feature type="region of interest" description="Disordered" evidence="5">
    <location>
        <begin position="170"/>
        <end position="201"/>
    </location>
</feature>
<accession>A0AAN7AJY1</accession>
<keyword evidence="2 4" id="KW-0863">Zinc-finger</keyword>
<gene>
    <name evidence="7" type="ORF">QBC35DRAFT_491568</name>
</gene>
<proteinExistence type="predicted"/>
<feature type="region of interest" description="Disordered" evidence="5">
    <location>
        <begin position="1"/>
        <end position="138"/>
    </location>
</feature>
<evidence type="ECO:0000313" key="8">
    <source>
        <dbReference type="Proteomes" id="UP001302126"/>
    </source>
</evidence>
<evidence type="ECO:0000256" key="1">
    <source>
        <dbReference type="ARBA" id="ARBA00022723"/>
    </source>
</evidence>
<sequence>MSLHQGASPTGAEASTTSDSRPQSPPTLATQPGNEPSIEPAPALASDQQLDPQPVAKRSSPEPESPPPKRRKPDPKVCGVCETQPGKYKCPRCTMPYCSVTCNKVHKENHPPDPVPEKPPSADEAKQPAANEPDNDPFKVLLDHTHVFEDLFKRYPTLNTALERITATTLPPSTSENNKSGVASRFGSQFPGSKQNRQQPWTKDVGLHKGAAALRKARTDPSETGDGVRQFCDTVLYLLSTVSKKQNGEIAAEAVAKVKEEVTREERSVIERLMREEAGPGDL</sequence>
<dbReference type="CDD" id="cd23024">
    <property type="entry name" value="zf-HIT_ZNHIT2-3"/>
    <property type="match status" value="1"/>
</dbReference>
<dbReference type="SUPFAM" id="SSF144232">
    <property type="entry name" value="HIT/MYND zinc finger-like"/>
    <property type="match status" value="1"/>
</dbReference>
<reference evidence="7" key="1">
    <citation type="journal article" date="2023" name="Mol. Phylogenet. Evol.">
        <title>Genome-scale phylogeny and comparative genomics of the fungal order Sordariales.</title>
        <authorList>
            <person name="Hensen N."/>
            <person name="Bonometti L."/>
            <person name="Westerberg I."/>
            <person name="Brannstrom I.O."/>
            <person name="Guillou S."/>
            <person name="Cros-Aarteil S."/>
            <person name="Calhoun S."/>
            <person name="Haridas S."/>
            <person name="Kuo A."/>
            <person name="Mondo S."/>
            <person name="Pangilinan J."/>
            <person name="Riley R."/>
            <person name="LaButti K."/>
            <person name="Andreopoulos B."/>
            <person name="Lipzen A."/>
            <person name="Chen C."/>
            <person name="Yan M."/>
            <person name="Daum C."/>
            <person name="Ng V."/>
            <person name="Clum A."/>
            <person name="Steindorff A."/>
            <person name="Ohm R.A."/>
            <person name="Martin F."/>
            <person name="Silar P."/>
            <person name="Natvig D.O."/>
            <person name="Lalanne C."/>
            <person name="Gautier V."/>
            <person name="Ament-Velasquez S.L."/>
            <person name="Kruys A."/>
            <person name="Hutchinson M.I."/>
            <person name="Powell A.J."/>
            <person name="Barry K."/>
            <person name="Miller A.N."/>
            <person name="Grigoriev I.V."/>
            <person name="Debuchy R."/>
            <person name="Gladieux P."/>
            <person name="Hiltunen Thoren M."/>
            <person name="Johannesson H."/>
        </authorList>
    </citation>
    <scope>NUCLEOTIDE SEQUENCE</scope>
    <source>
        <strain evidence="7">PSN309</strain>
    </source>
</reference>
<dbReference type="PANTHER" id="PTHR13483:SF11">
    <property type="entry name" value="ZINC FINGER HIT DOMAIN-CONTAINING PROTEIN 3"/>
    <property type="match status" value="1"/>
</dbReference>
<evidence type="ECO:0000259" key="6">
    <source>
        <dbReference type="PROSITE" id="PS51083"/>
    </source>
</evidence>
<feature type="domain" description="HIT-type" evidence="6">
    <location>
        <begin position="78"/>
        <end position="111"/>
    </location>
</feature>
<evidence type="ECO:0000256" key="3">
    <source>
        <dbReference type="ARBA" id="ARBA00022833"/>
    </source>
</evidence>
<dbReference type="AlphaFoldDB" id="A0AAN7AJY1"/>
<dbReference type="GO" id="GO:0000463">
    <property type="term" value="P:maturation of LSU-rRNA from tricistronic rRNA transcript (SSU-rRNA, 5.8S rRNA, LSU-rRNA)"/>
    <property type="evidence" value="ECO:0007669"/>
    <property type="project" value="TreeGrafter"/>
</dbReference>
<dbReference type="Pfam" id="PF04438">
    <property type="entry name" value="zf-HIT"/>
    <property type="match status" value="1"/>
</dbReference>
<dbReference type="InterPro" id="IPR051639">
    <property type="entry name" value="BCD1"/>
</dbReference>
<dbReference type="PANTHER" id="PTHR13483">
    <property type="entry name" value="BOX C_D SNORNA PROTEIN 1-RELATED"/>
    <property type="match status" value="1"/>
</dbReference>
<keyword evidence="8" id="KW-1185">Reference proteome</keyword>
<organism evidence="7 8">
    <name type="scientific">Podospora australis</name>
    <dbReference type="NCBI Taxonomy" id="1536484"/>
    <lineage>
        <taxon>Eukaryota</taxon>
        <taxon>Fungi</taxon>
        <taxon>Dikarya</taxon>
        <taxon>Ascomycota</taxon>
        <taxon>Pezizomycotina</taxon>
        <taxon>Sordariomycetes</taxon>
        <taxon>Sordariomycetidae</taxon>
        <taxon>Sordariales</taxon>
        <taxon>Podosporaceae</taxon>
        <taxon>Podospora</taxon>
    </lineage>
</organism>
<dbReference type="GO" id="GO:0048254">
    <property type="term" value="P:snoRNA localization"/>
    <property type="evidence" value="ECO:0007669"/>
    <property type="project" value="TreeGrafter"/>
</dbReference>
<name>A0AAN7AJY1_9PEZI</name>